<dbReference type="EMBL" id="JBBPBM010000056">
    <property type="protein sequence ID" value="KAK8517140.1"/>
    <property type="molecule type" value="Genomic_DNA"/>
</dbReference>
<gene>
    <name evidence="1" type="ORF">V6N12_032337</name>
</gene>
<protein>
    <submittedName>
        <fullName evidence="1">Uncharacterized protein</fullName>
    </submittedName>
</protein>
<evidence type="ECO:0000313" key="1">
    <source>
        <dbReference type="EMBL" id="KAK8517140.1"/>
    </source>
</evidence>
<proteinExistence type="predicted"/>
<keyword evidence="2" id="KW-1185">Reference proteome</keyword>
<sequence length="333" mass="37166">MAEQIDDAEFWLPSTILMDDDILMENQNLKNKNDGENNTESLASSHGFPTEFPYEFDYSYDSFSTLSSTPVDSVVESTETESSDEEAEFLAGLTRRIVHSTSQKRLAVPGISLDKIEKTGGLASSPESTLSVLGSFSTSSNGGSRVAELKMSNDVSKNTIFKHGRNQPKIQNHGFFKNSSCGLHLNQSISCNLAQTNHVSLQNHGRQMKARNQQQMKNDRLKSNIVGKRPLFQVHSLDGFSGNQRDSAGTGVFFPRDYGNKFSQPRKKSGCPMFLLPTKVVLALNLDFDHTNSWVASNYEEMQTRDEKIEIVEQWDCGRLESASGMELLSNWK</sequence>
<dbReference type="PANTHER" id="PTHR33356">
    <property type="entry name" value="TIP41-LIKE PROTEIN"/>
    <property type="match status" value="1"/>
</dbReference>
<name>A0ABR2CCC6_9ROSI</name>
<evidence type="ECO:0000313" key="2">
    <source>
        <dbReference type="Proteomes" id="UP001472677"/>
    </source>
</evidence>
<dbReference type="PANTHER" id="PTHR33356:SF17">
    <property type="entry name" value="TPX2 CENTRAL DOMAIN-CONTAINING PROTEIN"/>
    <property type="match status" value="1"/>
</dbReference>
<dbReference type="Proteomes" id="UP001472677">
    <property type="component" value="Unassembled WGS sequence"/>
</dbReference>
<comment type="caution">
    <text evidence="1">The sequence shown here is derived from an EMBL/GenBank/DDBJ whole genome shotgun (WGS) entry which is preliminary data.</text>
</comment>
<accession>A0ABR2CCC6</accession>
<organism evidence="1 2">
    <name type="scientific">Hibiscus sabdariffa</name>
    <name type="common">roselle</name>
    <dbReference type="NCBI Taxonomy" id="183260"/>
    <lineage>
        <taxon>Eukaryota</taxon>
        <taxon>Viridiplantae</taxon>
        <taxon>Streptophyta</taxon>
        <taxon>Embryophyta</taxon>
        <taxon>Tracheophyta</taxon>
        <taxon>Spermatophyta</taxon>
        <taxon>Magnoliopsida</taxon>
        <taxon>eudicotyledons</taxon>
        <taxon>Gunneridae</taxon>
        <taxon>Pentapetalae</taxon>
        <taxon>rosids</taxon>
        <taxon>malvids</taxon>
        <taxon>Malvales</taxon>
        <taxon>Malvaceae</taxon>
        <taxon>Malvoideae</taxon>
        <taxon>Hibiscus</taxon>
    </lineage>
</organism>
<reference evidence="1 2" key="1">
    <citation type="journal article" date="2024" name="G3 (Bethesda)">
        <title>Genome assembly of Hibiscus sabdariffa L. provides insights into metabolisms of medicinal natural products.</title>
        <authorList>
            <person name="Kim T."/>
        </authorList>
    </citation>
    <scope>NUCLEOTIDE SEQUENCE [LARGE SCALE GENOMIC DNA]</scope>
    <source>
        <strain evidence="1">TK-2024</strain>
        <tissue evidence="1">Old leaves</tissue>
    </source>
</reference>